<protein>
    <recommendedName>
        <fullName evidence="1">GST N-terminal domain-containing protein</fullName>
    </recommendedName>
</protein>
<proteinExistence type="predicted"/>
<dbReference type="InterPro" id="IPR004045">
    <property type="entry name" value="Glutathione_S-Trfase_N"/>
</dbReference>
<reference evidence="2 3" key="1">
    <citation type="submission" date="2019-07" db="EMBL/GenBank/DDBJ databases">
        <title>Genomics analysis of Aphanomyces spp. identifies a new class of oomycete effector associated with host adaptation.</title>
        <authorList>
            <person name="Gaulin E."/>
        </authorList>
    </citation>
    <scope>NUCLEOTIDE SEQUENCE [LARGE SCALE GENOMIC DNA]</scope>
    <source>
        <strain evidence="2 3">ATCC 201684</strain>
    </source>
</reference>
<evidence type="ECO:0000313" key="2">
    <source>
        <dbReference type="EMBL" id="KAF0729213.1"/>
    </source>
</evidence>
<dbReference type="Proteomes" id="UP000481153">
    <property type="component" value="Unassembled WGS sequence"/>
</dbReference>
<accession>A0A6G0WPE6</accession>
<feature type="domain" description="GST N-terminal" evidence="1">
    <location>
        <begin position="32"/>
        <end position="117"/>
    </location>
</feature>
<evidence type="ECO:0000313" key="3">
    <source>
        <dbReference type="Proteomes" id="UP000481153"/>
    </source>
</evidence>
<comment type="caution">
    <text evidence="2">The sequence shown here is derived from an EMBL/GenBank/DDBJ whole genome shotgun (WGS) entry which is preliminary data.</text>
</comment>
<keyword evidence="3" id="KW-1185">Reference proteome</keyword>
<gene>
    <name evidence="2" type="ORF">Ae201684_013190</name>
</gene>
<sequence>MSPSNDFHPQYPSIDYNSVPLDHLESFLSTDGKLHLFNYIGCPYGHRAIWTAIEVNAPFQVVEVSLANKPPSYTEMFNRYGTVPFVLDNGFAVGDCRADPQAASIAQLAAAKFDTQPFFAFMATGDEAAETKMKASLDELEMIYRDDAKADRDQGPYLLTEIKVYTWSSTQQCGDQHRPLFPSPEPRAGSFPKAAFDAVQARPSYQRSIASDDVYIQIMTNYVRKESGRVYVDIFLKKNNPANAFSTCLCQLN</sequence>
<name>A0A6G0WPE6_9STRA</name>
<organism evidence="2 3">
    <name type="scientific">Aphanomyces euteiches</name>
    <dbReference type="NCBI Taxonomy" id="100861"/>
    <lineage>
        <taxon>Eukaryota</taxon>
        <taxon>Sar</taxon>
        <taxon>Stramenopiles</taxon>
        <taxon>Oomycota</taxon>
        <taxon>Saprolegniomycetes</taxon>
        <taxon>Saprolegniales</taxon>
        <taxon>Verrucalvaceae</taxon>
        <taxon>Aphanomyces</taxon>
    </lineage>
</organism>
<dbReference type="PROSITE" id="PS50404">
    <property type="entry name" value="GST_NTER"/>
    <property type="match status" value="1"/>
</dbReference>
<dbReference type="CDD" id="cd00570">
    <property type="entry name" value="GST_N_family"/>
    <property type="match status" value="1"/>
</dbReference>
<dbReference type="Gene3D" id="3.40.30.10">
    <property type="entry name" value="Glutaredoxin"/>
    <property type="match status" value="1"/>
</dbReference>
<evidence type="ECO:0000259" key="1">
    <source>
        <dbReference type="PROSITE" id="PS50404"/>
    </source>
</evidence>
<dbReference type="SUPFAM" id="SSF52833">
    <property type="entry name" value="Thioredoxin-like"/>
    <property type="match status" value="1"/>
</dbReference>
<dbReference type="EMBL" id="VJMJ01000167">
    <property type="protein sequence ID" value="KAF0729213.1"/>
    <property type="molecule type" value="Genomic_DNA"/>
</dbReference>
<dbReference type="InterPro" id="IPR036249">
    <property type="entry name" value="Thioredoxin-like_sf"/>
</dbReference>
<dbReference type="AlphaFoldDB" id="A0A6G0WPE6"/>
<dbReference type="VEuPathDB" id="FungiDB:AeMF1_003610"/>
<dbReference type="Pfam" id="PF13417">
    <property type="entry name" value="GST_N_3"/>
    <property type="match status" value="1"/>
</dbReference>